<feature type="region of interest" description="Disordered" evidence="1">
    <location>
        <begin position="1"/>
        <end position="224"/>
    </location>
</feature>
<feature type="compositionally biased region" description="Low complexity" evidence="1">
    <location>
        <begin position="1"/>
        <end position="16"/>
    </location>
</feature>
<proteinExistence type="predicted"/>
<evidence type="ECO:0000256" key="1">
    <source>
        <dbReference type="SAM" id="MobiDB-lite"/>
    </source>
</evidence>
<organism evidence="2 3">
    <name type="scientific">Modicella reniformis</name>
    <dbReference type="NCBI Taxonomy" id="1440133"/>
    <lineage>
        <taxon>Eukaryota</taxon>
        <taxon>Fungi</taxon>
        <taxon>Fungi incertae sedis</taxon>
        <taxon>Mucoromycota</taxon>
        <taxon>Mortierellomycotina</taxon>
        <taxon>Mortierellomycetes</taxon>
        <taxon>Mortierellales</taxon>
        <taxon>Mortierellaceae</taxon>
        <taxon>Modicella</taxon>
    </lineage>
</organism>
<feature type="compositionally biased region" description="Low complexity" evidence="1">
    <location>
        <begin position="30"/>
        <end position="41"/>
    </location>
</feature>
<feature type="compositionally biased region" description="Basic and acidic residues" evidence="1">
    <location>
        <begin position="317"/>
        <end position="329"/>
    </location>
</feature>
<evidence type="ECO:0000313" key="2">
    <source>
        <dbReference type="EMBL" id="KAF9945063.1"/>
    </source>
</evidence>
<name>A0A9P6LVP7_9FUNG</name>
<feature type="region of interest" description="Disordered" evidence="1">
    <location>
        <begin position="240"/>
        <end position="343"/>
    </location>
</feature>
<accession>A0A9P6LVP7</accession>
<feature type="compositionally biased region" description="Low complexity" evidence="1">
    <location>
        <begin position="82"/>
        <end position="99"/>
    </location>
</feature>
<dbReference type="AlphaFoldDB" id="A0A9P6LVP7"/>
<evidence type="ECO:0000313" key="3">
    <source>
        <dbReference type="Proteomes" id="UP000749646"/>
    </source>
</evidence>
<sequence>MPNPNTTNTESNTSTSTRRKNNSRDAGDLTGFRYFFRSSSRPPSPTSTAAIDSFDPSQNSSSNSSHARKTSFGSHRTPYPMSSSSTTLVGSSTTLVGSTNNASPLYFQGSSGSNYSGPSNVSTNVGSGSGSGRGSGIYHHQPALHPLSSESGRRRSIESYSRSPSPDQFQQQRRQGTHADKHVFPANPPSQNRIHSTTADPLKSTSEPVHRRTKSTDFGEMYSKRPGLGQEIADLQASIASPAKEPKKTLFSSMSLFKKKSHHPNSSSQTGYPSMEHGSRKYSADDPILSLATPSSTSLQSFATTSDQDTIAPSYTYERRHGSDGDPQRHLPPFSIGKKSSKRDILAQESILPGYV</sequence>
<dbReference type="EMBL" id="JAAAHW010008128">
    <property type="protein sequence ID" value="KAF9945063.1"/>
    <property type="molecule type" value="Genomic_DNA"/>
</dbReference>
<gene>
    <name evidence="2" type="ORF">BGZ65_011223</name>
</gene>
<feature type="compositionally biased region" description="Basic and acidic residues" evidence="1">
    <location>
        <begin position="208"/>
        <end position="217"/>
    </location>
</feature>
<feature type="compositionally biased region" description="Polar residues" evidence="1">
    <location>
        <begin position="292"/>
        <end position="313"/>
    </location>
</feature>
<feature type="non-terminal residue" evidence="2">
    <location>
        <position position="1"/>
    </location>
</feature>
<reference evidence="2" key="1">
    <citation type="journal article" date="2020" name="Fungal Divers.">
        <title>Resolving the Mortierellaceae phylogeny through synthesis of multi-gene phylogenetics and phylogenomics.</title>
        <authorList>
            <person name="Vandepol N."/>
            <person name="Liber J."/>
            <person name="Desiro A."/>
            <person name="Na H."/>
            <person name="Kennedy M."/>
            <person name="Barry K."/>
            <person name="Grigoriev I.V."/>
            <person name="Miller A.N."/>
            <person name="O'Donnell K."/>
            <person name="Stajich J.E."/>
            <person name="Bonito G."/>
        </authorList>
    </citation>
    <scope>NUCLEOTIDE SEQUENCE</scope>
    <source>
        <strain evidence="2">MES-2147</strain>
    </source>
</reference>
<dbReference type="Proteomes" id="UP000749646">
    <property type="component" value="Unassembled WGS sequence"/>
</dbReference>
<dbReference type="OrthoDB" id="10578367at2759"/>
<comment type="caution">
    <text evidence="2">The sequence shown here is derived from an EMBL/GenBank/DDBJ whole genome shotgun (WGS) entry which is preliminary data.</text>
</comment>
<protein>
    <submittedName>
        <fullName evidence="2">Uncharacterized protein</fullName>
    </submittedName>
</protein>
<keyword evidence="3" id="KW-1185">Reference proteome</keyword>
<feature type="compositionally biased region" description="Polar residues" evidence="1">
    <location>
        <begin position="189"/>
        <end position="207"/>
    </location>
</feature>
<feature type="compositionally biased region" description="Low complexity" evidence="1">
    <location>
        <begin position="109"/>
        <end position="126"/>
    </location>
</feature>